<dbReference type="Pfam" id="PF09148">
    <property type="entry name" value="DUF1934"/>
    <property type="match status" value="1"/>
</dbReference>
<accession>A0A2U1K304</accession>
<dbReference type="OrthoDB" id="2352933at2"/>
<dbReference type="Proteomes" id="UP000245998">
    <property type="component" value="Unassembled WGS sequence"/>
</dbReference>
<proteinExistence type="predicted"/>
<dbReference type="SUPFAM" id="SSF50814">
    <property type="entry name" value="Lipocalins"/>
    <property type="match status" value="1"/>
</dbReference>
<dbReference type="AlphaFoldDB" id="A0A2U1K304"/>
<organism evidence="1 2">
    <name type="scientific">Pueribacillus theae</name>
    <dbReference type="NCBI Taxonomy" id="2171751"/>
    <lineage>
        <taxon>Bacteria</taxon>
        <taxon>Bacillati</taxon>
        <taxon>Bacillota</taxon>
        <taxon>Bacilli</taxon>
        <taxon>Bacillales</taxon>
        <taxon>Bacillaceae</taxon>
        <taxon>Pueribacillus</taxon>
    </lineage>
</organism>
<dbReference type="InterPro" id="IPR015231">
    <property type="entry name" value="DUF1934"/>
</dbReference>
<evidence type="ECO:0000313" key="1">
    <source>
        <dbReference type="EMBL" id="PWA11910.1"/>
    </source>
</evidence>
<sequence>MKKLKMSACERDVHLMAKPFSQTQASLTIETTIEIDSAIERSRNIVDGTVYTKDGTTVCSYKEAAENGEISNIVKINQNAVTIIRNGSVAMRQPFIIACETNGSYHTPFGSLATKALTKDIQFEWDRKREVGSLLLAYDLWMQENHTGFFTVKIHMEGVRK</sequence>
<dbReference type="InterPro" id="IPR012674">
    <property type="entry name" value="Calycin"/>
</dbReference>
<dbReference type="EMBL" id="QCZG01000015">
    <property type="protein sequence ID" value="PWA11910.1"/>
    <property type="molecule type" value="Genomic_DNA"/>
</dbReference>
<reference evidence="1 2" key="1">
    <citation type="submission" date="2018-04" db="EMBL/GenBank/DDBJ databases">
        <title>Camelliibacillus theae gen. nov., sp. nov., isolated from Pu'er tea.</title>
        <authorList>
            <person name="Niu L."/>
        </authorList>
    </citation>
    <scope>NUCLEOTIDE SEQUENCE [LARGE SCALE GENOMIC DNA]</scope>
    <source>
        <strain evidence="1 2">T8</strain>
    </source>
</reference>
<name>A0A2U1K304_9BACI</name>
<evidence type="ECO:0000313" key="2">
    <source>
        <dbReference type="Proteomes" id="UP000245998"/>
    </source>
</evidence>
<dbReference type="Gene3D" id="2.40.128.20">
    <property type="match status" value="1"/>
</dbReference>
<gene>
    <name evidence="1" type="ORF">DCC39_08985</name>
</gene>
<keyword evidence="2" id="KW-1185">Reference proteome</keyword>
<comment type="caution">
    <text evidence="1">The sequence shown here is derived from an EMBL/GenBank/DDBJ whole genome shotgun (WGS) entry which is preliminary data.</text>
</comment>
<protein>
    <submittedName>
        <fullName evidence="1">DUF1934 domain-containing protein</fullName>
    </submittedName>
</protein>